<evidence type="ECO:0000313" key="2">
    <source>
        <dbReference type="EMBL" id="JAD46059.1"/>
    </source>
</evidence>
<proteinExistence type="predicted"/>
<protein>
    <submittedName>
        <fullName evidence="2">Uncharacterized protein</fullName>
    </submittedName>
</protein>
<name>A0A0A9A353_ARUDO</name>
<organism evidence="2">
    <name type="scientific">Arundo donax</name>
    <name type="common">Giant reed</name>
    <name type="synonym">Donax arundinaceus</name>
    <dbReference type="NCBI Taxonomy" id="35708"/>
    <lineage>
        <taxon>Eukaryota</taxon>
        <taxon>Viridiplantae</taxon>
        <taxon>Streptophyta</taxon>
        <taxon>Embryophyta</taxon>
        <taxon>Tracheophyta</taxon>
        <taxon>Spermatophyta</taxon>
        <taxon>Magnoliopsida</taxon>
        <taxon>Liliopsida</taxon>
        <taxon>Poales</taxon>
        <taxon>Poaceae</taxon>
        <taxon>PACMAD clade</taxon>
        <taxon>Arundinoideae</taxon>
        <taxon>Arundineae</taxon>
        <taxon>Arundo</taxon>
    </lineage>
</organism>
<dbReference type="EMBL" id="GBRH01251836">
    <property type="protein sequence ID" value="JAD46059.1"/>
    <property type="molecule type" value="Transcribed_RNA"/>
</dbReference>
<evidence type="ECO:0000256" key="1">
    <source>
        <dbReference type="SAM" id="MobiDB-lite"/>
    </source>
</evidence>
<accession>A0A0A9A353</accession>
<feature type="region of interest" description="Disordered" evidence="1">
    <location>
        <begin position="1"/>
        <end position="43"/>
    </location>
</feature>
<reference evidence="2" key="1">
    <citation type="submission" date="2014-09" db="EMBL/GenBank/DDBJ databases">
        <authorList>
            <person name="Magalhaes I.L.F."/>
            <person name="Oliveira U."/>
            <person name="Santos F.R."/>
            <person name="Vidigal T.H.D.A."/>
            <person name="Brescovit A.D."/>
            <person name="Santos A.J."/>
        </authorList>
    </citation>
    <scope>NUCLEOTIDE SEQUENCE</scope>
    <source>
        <tissue evidence="2">Shoot tissue taken approximately 20 cm above the soil surface</tissue>
    </source>
</reference>
<dbReference type="AlphaFoldDB" id="A0A0A9A353"/>
<sequence>MTARSAGEATQRRTSSKRCSASAGGTVPPSRRRISAIATGERG</sequence>
<reference evidence="2" key="2">
    <citation type="journal article" date="2015" name="Data Brief">
        <title>Shoot transcriptome of the giant reed, Arundo donax.</title>
        <authorList>
            <person name="Barrero R.A."/>
            <person name="Guerrero F.D."/>
            <person name="Moolhuijzen P."/>
            <person name="Goolsby J.A."/>
            <person name="Tidwell J."/>
            <person name="Bellgard S.E."/>
            <person name="Bellgard M.I."/>
        </authorList>
    </citation>
    <scope>NUCLEOTIDE SEQUENCE</scope>
    <source>
        <tissue evidence="2">Shoot tissue taken approximately 20 cm above the soil surface</tissue>
    </source>
</reference>